<evidence type="ECO:0000313" key="2">
    <source>
        <dbReference type="EMBL" id="GFR13105.1"/>
    </source>
</evidence>
<evidence type="ECO:0000313" key="3">
    <source>
        <dbReference type="Proteomes" id="UP000887116"/>
    </source>
</evidence>
<feature type="chain" id="PRO_5036448746" evidence="1">
    <location>
        <begin position="20"/>
        <end position="160"/>
    </location>
</feature>
<dbReference type="Proteomes" id="UP000887116">
    <property type="component" value="Unassembled WGS sequence"/>
</dbReference>
<dbReference type="InterPro" id="IPR011250">
    <property type="entry name" value="OMP/PagP_B-barrel"/>
</dbReference>
<dbReference type="AlphaFoldDB" id="A0A8X6LKG1"/>
<accession>A0A8X6LKG1</accession>
<dbReference type="OrthoDB" id="10458023at2759"/>
<sequence length="160" mass="17391">MKKLLTLIAMLPAISLSGACFGVDSTEENKIFYTATTRGGTRFLSLAYALGYHYTNSTQVSIGPIFSFSNLAAGEMRMGILSGLRYHYDIKDIGIAPYINANLGILSSGFSDYNLAYRISSGVDFPISPKASLSVGYYLERGLLSRGYLHGPEVGVNFNF</sequence>
<dbReference type="SUPFAM" id="SSF56925">
    <property type="entry name" value="OMPA-like"/>
    <property type="match status" value="1"/>
</dbReference>
<keyword evidence="3" id="KW-1185">Reference proteome</keyword>
<protein>
    <submittedName>
        <fullName evidence="2">Uncharacterized protein</fullName>
    </submittedName>
</protein>
<proteinExistence type="predicted"/>
<reference evidence="2" key="1">
    <citation type="submission" date="2020-07" db="EMBL/GenBank/DDBJ databases">
        <title>Multicomponent nature underlies the extraordinary mechanical properties of spider dragline silk.</title>
        <authorList>
            <person name="Kono N."/>
            <person name="Nakamura H."/>
            <person name="Mori M."/>
            <person name="Yoshida Y."/>
            <person name="Ohtoshi R."/>
            <person name="Malay A.D."/>
            <person name="Moran D.A.P."/>
            <person name="Tomita M."/>
            <person name="Numata K."/>
            <person name="Arakawa K."/>
        </authorList>
    </citation>
    <scope>NUCLEOTIDE SEQUENCE</scope>
</reference>
<feature type="signal peptide" evidence="1">
    <location>
        <begin position="1"/>
        <end position="19"/>
    </location>
</feature>
<dbReference type="PROSITE" id="PS51257">
    <property type="entry name" value="PROKAR_LIPOPROTEIN"/>
    <property type="match status" value="1"/>
</dbReference>
<dbReference type="EMBL" id="BMAO01026879">
    <property type="protein sequence ID" value="GFR13105.1"/>
    <property type="molecule type" value="Genomic_DNA"/>
</dbReference>
<comment type="caution">
    <text evidence="2">The sequence shown here is derived from an EMBL/GenBank/DDBJ whole genome shotgun (WGS) entry which is preliminary data.</text>
</comment>
<keyword evidence="1" id="KW-0732">Signal</keyword>
<evidence type="ECO:0000256" key="1">
    <source>
        <dbReference type="SAM" id="SignalP"/>
    </source>
</evidence>
<name>A0A8X6LKG1_TRICU</name>
<organism evidence="2 3">
    <name type="scientific">Trichonephila clavata</name>
    <name type="common">Joro spider</name>
    <name type="synonym">Nephila clavata</name>
    <dbReference type="NCBI Taxonomy" id="2740835"/>
    <lineage>
        <taxon>Eukaryota</taxon>
        <taxon>Metazoa</taxon>
        <taxon>Ecdysozoa</taxon>
        <taxon>Arthropoda</taxon>
        <taxon>Chelicerata</taxon>
        <taxon>Arachnida</taxon>
        <taxon>Araneae</taxon>
        <taxon>Araneomorphae</taxon>
        <taxon>Entelegynae</taxon>
        <taxon>Araneoidea</taxon>
        <taxon>Nephilidae</taxon>
        <taxon>Trichonephila</taxon>
    </lineage>
</organism>
<gene>
    <name evidence="2" type="primary">TV42_04495</name>
    <name evidence="2" type="ORF">TNCT_419851</name>
</gene>